<proteinExistence type="predicted"/>
<dbReference type="EMBL" id="GBXM01026129">
    <property type="protein sequence ID" value="JAH82448.1"/>
    <property type="molecule type" value="Transcribed_RNA"/>
</dbReference>
<reference evidence="1" key="1">
    <citation type="submission" date="2014-11" db="EMBL/GenBank/DDBJ databases">
        <authorList>
            <person name="Amaro Gonzalez C."/>
        </authorList>
    </citation>
    <scope>NUCLEOTIDE SEQUENCE</scope>
</reference>
<evidence type="ECO:0000313" key="1">
    <source>
        <dbReference type="EMBL" id="JAH82448.1"/>
    </source>
</evidence>
<accession>A0A0E9VYX1</accession>
<sequence length="45" mass="5016">MSVSVPLFCMCFVQRDCNPVCVRSFARPCVSCVPVLLSGRQRRPA</sequence>
<organism evidence="1">
    <name type="scientific">Anguilla anguilla</name>
    <name type="common">European freshwater eel</name>
    <name type="synonym">Muraena anguilla</name>
    <dbReference type="NCBI Taxonomy" id="7936"/>
    <lineage>
        <taxon>Eukaryota</taxon>
        <taxon>Metazoa</taxon>
        <taxon>Chordata</taxon>
        <taxon>Craniata</taxon>
        <taxon>Vertebrata</taxon>
        <taxon>Euteleostomi</taxon>
        <taxon>Actinopterygii</taxon>
        <taxon>Neopterygii</taxon>
        <taxon>Teleostei</taxon>
        <taxon>Anguilliformes</taxon>
        <taxon>Anguillidae</taxon>
        <taxon>Anguilla</taxon>
    </lineage>
</organism>
<reference evidence="1" key="2">
    <citation type="journal article" date="2015" name="Fish Shellfish Immunol.">
        <title>Early steps in the European eel (Anguilla anguilla)-Vibrio vulnificus interaction in the gills: Role of the RtxA13 toxin.</title>
        <authorList>
            <person name="Callol A."/>
            <person name="Pajuelo D."/>
            <person name="Ebbesson L."/>
            <person name="Teles M."/>
            <person name="MacKenzie S."/>
            <person name="Amaro C."/>
        </authorList>
    </citation>
    <scope>NUCLEOTIDE SEQUENCE</scope>
</reference>
<name>A0A0E9VYX1_ANGAN</name>
<dbReference type="AlphaFoldDB" id="A0A0E9VYX1"/>
<protein>
    <submittedName>
        <fullName evidence="1">Uncharacterized protein</fullName>
    </submittedName>
</protein>